<keyword evidence="7" id="KW-0653">Protein transport</keyword>
<dbReference type="PANTHER" id="PTHR30558:SF3">
    <property type="entry name" value="BIOPOLYMER TRANSPORT PROTEIN EXBD-RELATED"/>
    <property type="match status" value="1"/>
</dbReference>
<dbReference type="PANTHER" id="PTHR30558">
    <property type="entry name" value="EXBD MEMBRANE COMPONENT OF PMF-DRIVEN MACROMOLECULE IMPORT SYSTEM"/>
    <property type="match status" value="1"/>
</dbReference>
<name>A0A1I5H3E9_9RHOB</name>
<keyword evidence="7" id="KW-0813">Transport</keyword>
<reference evidence="10" key="1">
    <citation type="submission" date="2016-10" db="EMBL/GenBank/DDBJ databases">
        <authorList>
            <person name="Varghese N."/>
            <person name="Submissions S."/>
        </authorList>
    </citation>
    <scope>NUCLEOTIDE SEQUENCE [LARGE SCALE GENOMIC DNA]</scope>
    <source>
        <strain evidence="10">DSM 28463</strain>
    </source>
</reference>
<dbReference type="RefSeq" id="WP_092842448.1">
    <property type="nucleotide sequence ID" value="NZ_FOVP01000050.1"/>
</dbReference>
<dbReference type="EMBL" id="FOVP01000050">
    <property type="protein sequence ID" value="SFO42351.1"/>
    <property type="molecule type" value="Genomic_DNA"/>
</dbReference>
<comment type="subcellular location">
    <subcellularLocation>
        <location evidence="1">Cell membrane</location>
        <topology evidence="1">Single-pass membrane protein</topology>
    </subcellularLocation>
    <subcellularLocation>
        <location evidence="7">Cell membrane</location>
        <topology evidence="7">Single-pass type II membrane protein</topology>
    </subcellularLocation>
</comment>
<dbReference type="Pfam" id="PF02472">
    <property type="entry name" value="ExbD"/>
    <property type="match status" value="1"/>
</dbReference>
<evidence type="ECO:0000313" key="10">
    <source>
        <dbReference type="Proteomes" id="UP000198599"/>
    </source>
</evidence>
<keyword evidence="4 7" id="KW-0812">Transmembrane</keyword>
<keyword evidence="3" id="KW-1003">Cell membrane</keyword>
<evidence type="ECO:0000256" key="4">
    <source>
        <dbReference type="ARBA" id="ARBA00022692"/>
    </source>
</evidence>
<evidence type="ECO:0000256" key="2">
    <source>
        <dbReference type="ARBA" id="ARBA00005811"/>
    </source>
</evidence>
<dbReference type="GO" id="GO:0005886">
    <property type="term" value="C:plasma membrane"/>
    <property type="evidence" value="ECO:0007669"/>
    <property type="project" value="UniProtKB-SubCell"/>
</dbReference>
<sequence>MFAFAPTRARRKPVLTPLIDVVFLLLVFFMLAAQFGRETAVDMAHGSGAGEYSGPPRLITLLSDGVLLNGISQTEADLPQALVSLTDTPDDAVLVRARDGADVQRLTEFVQRLTAVGFTRLILVE</sequence>
<accession>A0A1I5H3E9</accession>
<evidence type="ECO:0000256" key="1">
    <source>
        <dbReference type="ARBA" id="ARBA00004162"/>
    </source>
</evidence>
<keyword evidence="5 8" id="KW-1133">Transmembrane helix</keyword>
<evidence type="ECO:0000256" key="5">
    <source>
        <dbReference type="ARBA" id="ARBA00022989"/>
    </source>
</evidence>
<dbReference type="InterPro" id="IPR003400">
    <property type="entry name" value="ExbD"/>
</dbReference>
<organism evidence="9 10">
    <name type="scientific">Roseovarius lutimaris</name>
    <dbReference type="NCBI Taxonomy" id="1005928"/>
    <lineage>
        <taxon>Bacteria</taxon>
        <taxon>Pseudomonadati</taxon>
        <taxon>Pseudomonadota</taxon>
        <taxon>Alphaproteobacteria</taxon>
        <taxon>Rhodobacterales</taxon>
        <taxon>Roseobacteraceae</taxon>
        <taxon>Roseovarius</taxon>
    </lineage>
</organism>
<keyword evidence="6 8" id="KW-0472">Membrane</keyword>
<dbReference type="AlphaFoldDB" id="A0A1I5H3E9"/>
<comment type="similarity">
    <text evidence="2 7">Belongs to the ExbD/TolR family.</text>
</comment>
<evidence type="ECO:0000256" key="7">
    <source>
        <dbReference type="RuleBase" id="RU003879"/>
    </source>
</evidence>
<dbReference type="Proteomes" id="UP000198599">
    <property type="component" value="Unassembled WGS sequence"/>
</dbReference>
<keyword evidence="10" id="KW-1185">Reference proteome</keyword>
<gene>
    <name evidence="9" type="ORF">SAMN04487859_1508</name>
</gene>
<feature type="transmembrane region" description="Helical" evidence="8">
    <location>
        <begin position="14"/>
        <end position="33"/>
    </location>
</feature>
<evidence type="ECO:0000256" key="6">
    <source>
        <dbReference type="ARBA" id="ARBA00023136"/>
    </source>
</evidence>
<dbReference type="OrthoDB" id="5456447at2"/>
<evidence type="ECO:0000256" key="8">
    <source>
        <dbReference type="SAM" id="Phobius"/>
    </source>
</evidence>
<protein>
    <submittedName>
        <fullName evidence="9">Biopolymer transport protein ExbD</fullName>
    </submittedName>
</protein>
<dbReference type="GO" id="GO:0015031">
    <property type="term" value="P:protein transport"/>
    <property type="evidence" value="ECO:0007669"/>
    <property type="project" value="UniProtKB-KW"/>
</dbReference>
<evidence type="ECO:0000256" key="3">
    <source>
        <dbReference type="ARBA" id="ARBA00022475"/>
    </source>
</evidence>
<evidence type="ECO:0000313" key="9">
    <source>
        <dbReference type="EMBL" id="SFO42351.1"/>
    </source>
</evidence>
<dbReference type="GO" id="GO:0022857">
    <property type="term" value="F:transmembrane transporter activity"/>
    <property type="evidence" value="ECO:0007669"/>
    <property type="project" value="InterPro"/>
</dbReference>
<proteinExistence type="inferred from homology"/>
<dbReference type="STRING" id="1005928.SAMN04487859_1508"/>